<feature type="transmembrane region" description="Helical" evidence="11">
    <location>
        <begin position="419"/>
        <end position="439"/>
    </location>
</feature>
<keyword evidence="4 11" id="KW-1003">Cell membrane</keyword>
<keyword evidence="7 11" id="KW-0915">Sodium</keyword>
<dbReference type="RefSeq" id="WP_039363523.1">
    <property type="nucleotide sequence ID" value="NZ_PGEZ01000001.1"/>
</dbReference>
<comment type="similarity">
    <text evidence="11">Belongs to the NhaA Na(+)/H(+) (TC 2.A.33) antiporter family.</text>
</comment>
<dbReference type="Proteomes" id="UP000230842">
    <property type="component" value="Unassembled WGS sequence"/>
</dbReference>
<comment type="caution">
    <text evidence="13">The sequence shown here is derived from an EMBL/GenBank/DDBJ whole genome shotgun (WGS) entry which is preliminary data.</text>
</comment>
<dbReference type="GO" id="GO:0006885">
    <property type="term" value="P:regulation of pH"/>
    <property type="evidence" value="ECO:0007669"/>
    <property type="project" value="UniProtKB-UniRule"/>
</dbReference>
<evidence type="ECO:0000256" key="4">
    <source>
        <dbReference type="ARBA" id="ARBA00022475"/>
    </source>
</evidence>
<dbReference type="Gene3D" id="1.20.1530.10">
    <property type="entry name" value="Na+/H+ antiporter like domain"/>
    <property type="match status" value="1"/>
</dbReference>
<sequence>MTEPVPTGVPPLPGPRPRVVVPYPRLSPGLRRYFSTEAGGATLLLAASAIALVWANLPGDSYHHFWDTHATVDIGDWGIDLSLHHWVNDGAMAIFFLVVGLEVNRELTVGELRHPRAASVPFLGAVGGLAVPIALYLAINPSGPDAAGWGIPMSTDTAFVIGILALVGPRCPDQLRVFLLTLAIFDDIGAIALMGIFYADALDPMALAFVVGLVVVLAAMRWTGVWQVTPYLLVGAGLWVAVLESGLHPTLAGVAVGLLMPTRKEVHRDELRRYLSFYGRALVEETDPIRSRLAVSAARAAVPAGDRLQEALHPLSSYLVVPAFGLANAGVVLGAEEVSDALSSPVTLGVVVGLFVGKALGVVAGAAIALRTGLGALPGQVRYGHLIGGGFLCGIGFTISLFISELAFDDEALVNEAKVGILVGSVVSAIAGALIVRYFGERMSLCSPDEEDGPPPLPEGPWRAPATPWRPPA</sequence>
<dbReference type="NCBIfam" id="TIGR00773">
    <property type="entry name" value="NhaA"/>
    <property type="match status" value="1"/>
</dbReference>
<evidence type="ECO:0000256" key="8">
    <source>
        <dbReference type="ARBA" id="ARBA00023065"/>
    </source>
</evidence>
<evidence type="ECO:0000256" key="7">
    <source>
        <dbReference type="ARBA" id="ARBA00023053"/>
    </source>
</evidence>
<feature type="transmembrane region" description="Helical" evidence="11">
    <location>
        <begin position="122"/>
        <end position="140"/>
    </location>
</feature>
<comment type="function">
    <text evidence="11">Na(+)/H(+) antiporter that extrudes sodium in exchange for external protons.</text>
</comment>
<comment type="catalytic activity">
    <reaction evidence="11">
        <text>Na(+)(in) + 2 H(+)(out) = Na(+)(out) + 2 H(+)(in)</text>
        <dbReference type="Rhea" id="RHEA:29251"/>
        <dbReference type="ChEBI" id="CHEBI:15378"/>
        <dbReference type="ChEBI" id="CHEBI:29101"/>
    </reaction>
</comment>
<feature type="transmembrane region" description="Helical" evidence="11">
    <location>
        <begin position="383"/>
        <end position="407"/>
    </location>
</feature>
<keyword evidence="5 11" id="KW-0812">Transmembrane</keyword>
<evidence type="ECO:0000313" key="14">
    <source>
        <dbReference type="Proteomes" id="UP000230842"/>
    </source>
</evidence>
<feature type="region of interest" description="Disordered" evidence="12">
    <location>
        <begin position="447"/>
        <end position="473"/>
    </location>
</feature>
<evidence type="ECO:0000256" key="12">
    <source>
        <dbReference type="SAM" id="MobiDB-lite"/>
    </source>
</evidence>
<keyword evidence="3 11" id="KW-0050">Antiport</keyword>
<evidence type="ECO:0000313" key="13">
    <source>
        <dbReference type="EMBL" id="PJJ57822.1"/>
    </source>
</evidence>
<dbReference type="PANTHER" id="PTHR30341">
    <property type="entry name" value="SODIUM ION/PROTON ANTIPORTER NHAA-RELATED"/>
    <property type="match status" value="1"/>
</dbReference>
<dbReference type="OrthoDB" id="117402at2"/>
<comment type="subcellular location">
    <subcellularLocation>
        <location evidence="1">Cell inner membrane</location>
        <topology evidence="1">Multi-pass membrane protein</topology>
    </subcellularLocation>
    <subcellularLocation>
        <location evidence="11">Cell membrane</location>
        <topology evidence="11">Multi-pass membrane protein</topology>
    </subcellularLocation>
</comment>
<evidence type="ECO:0000256" key="9">
    <source>
        <dbReference type="ARBA" id="ARBA00023136"/>
    </source>
</evidence>
<name>A0A0B2B292_9ACTN</name>
<keyword evidence="2 11" id="KW-0813">Transport</keyword>
<evidence type="ECO:0000256" key="3">
    <source>
        <dbReference type="ARBA" id="ARBA00022449"/>
    </source>
</evidence>
<evidence type="ECO:0000256" key="6">
    <source>
        <dbReference type="ARBA" id="ARBA00022989"/>
    </source>
</evidence>
<keyword evidence="10 11" id="KW-0739">Sodium transport</keyword>
<feature type="transmembrane region" description="Helical" evidence="11">
    <location>
        <begin position="315"/>
        <end position="335"/>
    </location>
</feature>
<dbReference type="Pfam" id="PF06965">
    <property type="entry name" value="Na_H_antiport_1"/>
    <property type="match status" value="1"/>
</dbReference>
<keyword evidence="14" id="KW-1185">Reference proteome</keyword>
<evidence type="ECO:0000256" key="10">
    <source>
        <dbReference type="ARBA" id="ARBA00023201"/>
    </source>
</evidence>
<accession>A0A0B2B292</accession>
<feature type="transmembrane region" description="Helical" evidence="11">
    <location>
        <begin position="205"/>
        <end position="223"/>
    </location>
</feature>
<evidence type="ECO:0000256" key="1">
    <source>
        <dbReference type="ARBA" id="ARBA00004429"/>
    </source>
</evidence>
<dbReference type="GO" id="GO:0015385">
    <property type="term" value="F:sodium:proton antiporter activity"/>
    <property type="evidence" value="ECO:0007669"/>
    <property type="project" value="UniProtKB-UniRule"/>
</dbReference>
<gene>
    <name evidence="11" type="primary">nhaA</name>
    <name evidence="13" type="ORF">CLV56_2060</name>
</gene>
<evidence type="ECO:0000256" key="11">
    <source>
        <dbReference type="HAMAP-Rule" id="MF_01844"/>
    </source>
</evidence>
<keyword evidence="6 11" id="KW-1133">Transmembrane helix</keyword>
<dbReference type="InterPro" id="IPR004670">
    <property type="entry name" value="NhaA"/>
</dbReference>
<dbReference type="EMBL" id="PGEZ01000001">
    <property type="protein sequence ID" value="PJJ57822.1"/>
    <property type="molecule type" value="Genomic_DNA"/>
</dbReference>
<dbReference type="AlphaFoldDB" id="A0A0B2B292"/>
<feature type="transmembrane region" description="Helical" evidence="11">
    <location>
        <begin position="347"/>
        <end position="371"/>
    </location>
</feature>
<dbReference type="InterPro" id="IPR023171">
    <property type="entry name" value="Na/H_antiporter_dom_sf"/>
</dbReference>
<organism evidence="13 14">
    <name type="scientific">Mumia flava</name>
    <dbReference type="NCBI Taxonomy" id="1348852"/>
    <lineage>
        <taxon>Bacteria</taxon>
        <taxon>Bacillati</taxon>
        <taxon>Actinomycetota</taxon>
        <taxon>Actinomycetes</taxon>
        <taxon>Propionibacteriales</taxon>
        <taxon>Nocardioidaceae</taxon>
        <taxon>Mumia</taxon>
    </lineage>
</organism>
<keyword evidence="8 11" id="KW-0406">Ion transport</keyword>
<feature type="transmembrane region" description="Helical" evidence="11">
    <location>
        <begin position="146"/>
        <end position="167"/>
    </location>
</feature>
<dbReference type="HAMAP" id="MF_01844">
    <property type="entry name" value="NhaA"/>
    <property type="match status" value="1"/>
</dbReference>
<evidence type="ECO:0000256" key="2">
    <source>
        <dbReference type="ARBA" id="ARBA00022448"/>
    </source>
</evidence>
<dbReference type="PANTHER" id="PTHR30341:SF0">
    <property type="entry name" value="NA(+)_H(+) ANTIPORTER NHAA"/>
    <property type="match status" value="1"/>
</dbReference>
<feature type="transmembrane region" description="Helical" evidence="11">
    <location>
        <begin position="179"/>
        <end position="199"/>
    </location>
</feature>
<feature type="transmembrane region" description="Helical" evidence="11">
    <location>
        <begin position="38"/>
        <end position="57"/>
    </location>
</feature>
<reference evidence="13 14" key="1">
    <citation type="submission" date="2017-11" db="EMBL/GenBank/DDBJ databases">
        <title>Genomic Encyclopedia of Archaeal and Bacterial Type Strains, Phase II (KMG-II): From Individual Species to Whole Genera.</title>
        <authorList>
            <person name="Goeker M."/>
        </authorList>
    </citation>
    <scope>NUCLEOTIDE SEQUENCE [LARGE SCALE GENOMIC DNA]</scope>
    <source>
        <strain evidence="13 14">DSM 27763</strain>
    </source>
</reference>
<keyword evidence="9 11" id="KW-0472">Membrane</keyword>
<evidence type="ECO:0000256" key="5">
    <source>
        <dbReference type="ARBA" id="ARBA00022692"/>
    </source>
</evidence>
<dbReference type="GO" id="GO:0005886">
    <property type="term" value="C:plasma membrane"/>
    <property type="evidence" value="ECO:0007669"/>
    <property type="project" value="UniProtKB-SubCell"/>
</dbReference>
<proteinExistence type="inferred from homology"/>
<protein>
    <recommendedName>
        <fullName evidence="11">Na(+)/H(+) antiporter NhaA</fullName>
    </recommendedName>
    <alternativeName>
        <fullName evidence="11">Sodium/proton antiporter NhaA</fullName>
    </alternativeName>
</protein>